<dbReference type="AlphaFoldDB" id="A0A4R2HCT8"/>
<reference evidence="7 8" key="1">
    <citation type="journal article" date="2015" name="Stand. Genomic Sci.">
        <title>Genomic Encyclopedia of Bacterial and Archaeal Type Strains, Phase III: the genomes of soil and plant-associated and newly described type strains.</title>
        <authorList>
            <person name="Whitman W.B."/>
            <person name="Woyke T."/>
            <person name="Klenk H.P."/>
            <person name="Zhou Y."/>
            <person name="Lilburn T.G."/>
            <person name="Beck B.J."/>
            <person name="De Vos P."/>
            <person name="Vandamme P."/>
            <person name="Eisen J.A."/>
            <person name="Garrity G."/>
            <person name="Hugenholtz P."/>
            <person name="Kyrpides N.C."/>
        </authorList>
    </citation>
    <scope>NUCLEOTIDE SEQUENCE [LARGE SCALE GENOMIC DNA]</scope>
    <source>
        <strain evidence="7 8">VKM Ac-2572</strain>
    </source>
</reference>
<dbReference type="GO" id="GO:0050661">
    <property type="term" value="F:NADP binding"/>
    <property type="evidence" value="ECO:0007669"/>
    <property type="project" value="InterPro"/>
</dbReference>
<evidence type="ECO:0000313" key="7">
    <source>
        <dbReference type="EMBL" id="TCO26199.1"/>
    </source>
</evidence>
<feature type="domain" description="6-phosphogluconate dehydrogenase NADP-binding" evidence="5">
    <location>
        <begin position="3"/>
        <end position="160"/>
    </location>
</feature>
<sequence length="297" mass="29738">MTSIGWIGLGAMGGPMAQCVAAAGHAVTAYDVSLDRARSLAGGGLTAVDSIGATAKGADVLVLMVATPDQVEAVLFGADGAAAQLETGAVVIVMATVGPGPVEGWARRLGELGVGLVDAPVSGGVARAAKGDLLVMVSGSVEDLAVSRPIIDAMASTAPVVGPDPGDGQKVKVVNQLLCGVHIAAAGEALALADSMGLDVEATWEALKSGAAGSFMFSDRGGRMVTGAFDDVRSALDIFVKDMGIVTATAKSVAQPTPLAATAEQLYLTGRRKGLGRKDDSVVYDILRGRPSRPSAG</sequence>
<evidence type="ECO:0000256" key="1">
    <source>
        <dbReference type="ARBA" id="ARBA00009080"/>
    </source>
</evidence>
<name>A0A4R2HCT8_9ACTN</name>
<dbReference type="PANTHER" id="PTHR43060">
    <property type="entry name" value="3-HYDROXYISOBUTYRATE DEHYDROGENASE-LIKE 1, MITOCHONDRIAL-RELATED"/>
    <property type="match status" value="1"/>
</dbReference>
<dbReference type="Pfam" id="PF14833">
    <property type="entry name" value="NAD_binding_11"/>
    <property type="match status" value="1"/>
</dbReference>
<keyword evidence="3" id="KW-0520">NAD</keyword>
<evidence type="ECO:0000259" key="6">
    <source>
        <dbReference type="Pfam" id="PF14833"/>
    </source>
</evidence>
<dbReference type="Pfam" id="PF03446">
    <property type="entry name" value="NAD_binding_2"/>
    <property type="match status" value="1"/>
</dbReference>
<accession>A0A4R2HCT8</accession>
<feature type="active site" evidence="4">
    <location>
        <position position="172"/>
    </location>
</feature>
<protein>
    <submittedName>
        <fullName evidence="7">3-hydroxyisobutyrate dehydrogenase/putative dehydrogenase</fullName>
    </submittedName>
</protein>
<dbReference type="InterPro" id="IPR015815">
    <property type="entry name" value="HIBADH-related"/>
</dbReference>
<dbReference type="InterPro" id="IPR036291">
    <property type="entry name" value="NAD(P)-bd_dom_sf"/>
</dbReference>
<dbReference type="EMBL" id="SLWN01000007">
    <property type="protein sequence ID" value="TCO26199.1"/>
    <property type="molecule type" value="Genomic_DNA"/>
</dbReference>
<dbReference type="InterPro" id="IPR029154">
    <property type="entry name" value="HIBADH-like_NADP-bd"/>
</dbReference>
<dbReference type="GO" id="GO:0051287">
    <property type="term" value="F:NAD binding"/>
    <property type="evidence" value="ECO:0007669"/>
    <property type="project" value="InterPro"/>
</dbReference>
<comment type="caution">
    <text evidence="7">The sequence shown here is derived from an EMBL/GenBank/DDBJ whole genome shotgun (WGS) entry which is preliminary data.</text>
</comment>
<evidence type="ECO:0000259" key="5">
    <source>
        <dbReference type="Pfam" id="PF03446"/>
    </source>
</evidence>
<dbReference type="PIRSF" id="PIRSF000103">
    <property type="entry name" value="HIBADH"/>
    <property type="match status" value="1"/>
</dbReference>
<keyword evidence="8" id="KW-1185">Reference proteome</keyword>
<dbReference type="SUPFAM" id="SSF48179">
    <property type="entry name" value="6-phosphogluconate dehydrogenase C-terminal domain-like"/>
    <property type="match status" value="1"/>
</dbReference>
<dbReference type="Gene3D" id="3.40.50.720">
    <property type="entry name" value="NAD(P)-binding Rossmann-like Domain"/>
    <property type="match status" value="1"/>
</dbReference>
<dbReference type="Proteomes" id="UP000294508">
    <property type="component" value="Unassembled WGS sequence"/>
</dbReference>
<comment type="similarity">
    <text evidence="1">Belongs to the HIBADH-related family.</text>
</comment>
<evidence type="ECO:0000313" key="8">
    <source>
        <dbReference type="Proteomes" id="UP000294508"/>
    </source>
</evidence>
<dbReference type="SUPFAM" id="SSF51735">
    <property type="entry name" value="NAD(P)-binding Rossmann-fold domains"/>
    <property type="match status" value="1"/>
</dbReference>
<organism evidence="7 8">
    <name type="scientific">Kribbella steppae</name>
    <dbReference type="NCBI Taxonomy" id="2512223"/>
    <lineage>
        <taxon>Bacteria</taxon>
        <taxon>Bacillati</taxon>
        <taxon>Actinomycetota</taxon>
        <taxon>Actinomycetes</taxon>
        <taxon>Propionibacteriales</taxon>
        <taxon>Kribbellaceae</taxon>
        <taxon>Kribbella</taxon>
    </lineage>
</organism>
<evidence type="ECO:0000256" key="3">
    <source>
        <dbReference type="ARBA" id="ARBA00023027"/>
    </source>
</evidence>
<keyword evidence="2" id="KW-0560">Oxidoreductase</keyword>
<dbReference type="Gene3D" id="1.10.1040.10">
    <property type="entry name" value="N-(1-d-carboxylethyl)-l-norvaline Dehydrogenase, domain 2"/>
    <property type="match status" value="1"/>
</dbReference>
<feature type="domain" description="3-hydroxyisobutyrate dehydrogenase-like NAD-binding" evidence="6">
    <location>
        <begin position="166"/>
        <end position="285"/>
    </location>
</feature>
<gene>
    <name evidence="7" type="ORF">EV652_10790</name>
</gene>
<proteinExistence type="inferred from homology"/>
<dbReference type="GO" id="GO:0016491">
    <property type="term" value="F:oxidoreductase activity"/>
    <property type="evidence" value="ECO:0007669"/>
    <property type="project" value="UniProtKB-KW"/>
</dbReference>
<dbReference type="OrthoDB" id="3185659at2"/>
<evidence type="ECO:0000256" key="2">
    <source>
        <dbReference type="ARBA" id="ARBA00023002"/>
    </source>
</evidence>
<evidence type="ECO:0000256" key="4">
    <source>
        <dbReference type="PIRSR" id="PIRSR000103-1"/>
    </source>
</evidence>
<dbReference type="InterPro" id="IPR006115">
    <property type="entry name" value="6PGDH_NADP-bd"/>
</dbReference>
<dbReference type="InterPro" id="IPR013328">
    <property type="entry name" value="6PGD_dom2"/>
</dbReference>
<dbReference type="RefSeq" id="WP_132210867.1">
    <property type="nucleotide sequence ID" value="NZ_SLWN01000007.1"/>
</dbReference>
<dbReference type="InterPro" id="IPR008927">
    <property type="entry name" value="6-PGluconate_DH-like_C_sf"/>
</dbReference>